<gene>
    <name evidence="1" type="ORF">P154DRAFT_618340</name>
</gene>
<evidence type="ECO:0000313" key="2">
    <source>
        <dbReference type="Proteomes" id="UP000799779"/>
    </source>
</evidence>
<accession>A0A6A5WP84</accession>
<keyword evidence="2" id="KW-1185">Reference proteome</keyword>
<sequence length="254" mass="27784">MFDASALAEFSVADNFLAIGHVLVGSGSAQKRPPQPTKALRKPRSCFYVAQKSASRQLRARNAASGILEAASFTGLPFRATNITPPACLPLSDLRRYPIFQLFFFQSSFTNPIGIATRLLSAVTRGDGTCIGCCNHQHHRYGVFRFGPQPPTPTTSTLPPHYLNTIHALLTFGVDDILSMISLMHVMRPAFQSPPETDNHKTTYCRPPLVEDSRDSLSSGPNSLITNSAGFCWMFLLLALGHHHNDSGAIWPGF</sequence>
<dbReference type="EMBL" id="ML977576">
    <property type="protein sequence ID" value="KAF2002579.1"/>
    <property type="molecule type" value="Genomic_DNA"/>
</dbReference>
<evidence type="ECO:0000313" key="1">
    <source>
        <dbReference type="EMBL" id="KAF2002579.1"/>
    </source>
</evidence>
<protein>
    <submittedName>
        <fullName evidence="1">Uncharacterized protein</fullName>
    </submittedName>
</protein>
<dbReference type="AlphaFoldDB" id="A0A6A5WP84"/>
<name>A0A6A5WP84_9PLEO</name>
<reference evidence="1" key="1">
    <citation type="journal article" date="2020" name="Stud. Mycol.">
        <title>101 Dothideomycetes genomes: a test case for predicting lifestyles and emergence of pathogens.</title>
        <authorList>
            <person name="Haridas S."/>
            <person name="Albert R."/>
            <person name="Binder M."/>
            <person name="Bloem J."/>
            <person name="Labutti K."/>
            <person name="Salamov A."/>
            <person name="Andreopoulos B."/>
            <person name="Baker S."/>
            <person name="Barry K."/>
            <person name="Bills G."/>
            <person name="Bluhm B."/>
            <person name="Cannon C."/>
            <person name="Castanera R."/>
            <person name="Culley D."/>
            <person name="Daum C."/>
            <person name="Ezra D."/>
            <person name="Gonzalez J."/>
            <person name="Henrissat B."/>
            <person name="Kuo A."/>
            <person name="Liang C."/>
            <person name="Lipzen A."/>
            <person name="Lutzoni F."/>
            <person name="Magnuson J."/>
            <person name="Mondo S."/>
            <person name="Nolan M."/>
            <person name="Ohm R."/>
            <person name="Pangilinan J."/>
            <person name="Park H.-J."/>
            <person name="Ramirez L."/>
            <person name="Alfaro M."/>
            <person name="Sun H."/>
            <person name="Tritt A."/>
            <person name="Yoshinaga Y."/>
            <person name="Zwiers L.-H."/>
            <person name="Turgeon B."/>
            <person name="Goodwin S."/>
            <person name="Spatafora J."/>
            <person name="Crous P."/>
            <person name="Grigoriev I."/>
        </authorList>
    </citation>
    <scope>NUCLEOTIDE SEQUENCE</scope>
    <source>
        <strain evidence="1">CBS 123094</strain>
    </source>
</reference>
<organism evidence="1 2">
    <name type="scientific">Amniculicola lignicola CBS 123094</name>
    <dbReference type="NCBI Taxonomy" id="1392246"/>
    <lineage>
        <taxon>Eukaryota</taxon>
        <taxon>Fungi</taxon>
        <taxon>Dikarya</taxon>
        <taxon>Ascomycota</taxon>
        <taxon>Pezizomycotina</taxon>
        <taxon>Dothideomycetes</taxon>
        <taxon>Pleosporomycetidae</taxon>
        <taxon>Pleosporales</taxon>
        <taxon>Amniculicolaceae</taxon>
        <taxon>Amniculicola</taxon>
    </lineage>
</organism>
<proteinExistence type="predicted"/>
<dbReference type="Proteomes" id="UP000799779">
    <property type="component" value="Unassembled WGS sequence"/>
</dbReference>